<feature type="transmembrane region" description="Helical" evidence="1">
    <location>
        <begin position="324"/>
        <end position="344"/>
    </location>
</feature>
<dbReference type="PANTHER" id="PTHR23028:SF131">
    <property type="entry name" value="BLR2367 PROTEIN"/>
    <property type="match status" value="1"/>
</dbReference>
<feature type="transmembrane region" description="Helical" evidence="1">
    <location>
        <begin position="186"/>
        <end position="206"/>
    </location>
</feature>
<keyword evidence="1" id="KW-0472">Membrane</keyword>
<comment type="caution">
    <text evidence="3">The sequence shown here is derived from an EMBL/GenBank/DDBJ whole genome shotgun (WGS) entry which is preliminary data.</text>
</comment>
<evidence type="ECO:0000313" key="4">
    <source>
        <dbReference type="Proteomes" id="UP001352263"/>
    </source>
</evidence>
<protein>
    <submittedName>
        <fullName evidence="3">Acyltransferase</fullName>
        <ecNumber evidence="3">2.3.-.-</ecNumber>
    </submittedName>
</protein>
<feature type="transmembrane region" description="Helical" evidence="1">
    <location>
        <begin position="54"/>
        <end position="77"/>
    </location>
</feature>
<feature type="transmembrane region" description="Helical" evidence="1">
    <location>
        <begin position="244"/>
        <end position="262"/>
    </location>
</feature>
<name>A0ABU6J762_9BURK</name>
<feature type="transmembrane region" description="Helical" evidence="1">
    <location>
        <begin position="97"/>
        <end position="116"/>
    </location>
</feature>
<dbReference type="RefSeq" id="WP_326506004.1">
    <property type="nucleotide sequence ID" value="NZ_JAWIIV010000006.1"/>
</dbReference>
<accession>A0ABU6J762</accession>
<reference evidence="3 4" key="1">
    <citation type="submission" date="2023-10" db="EMBL/GenBank/DDBJ databases">
        <title>Noviherbaspirillum sp. CPCC 100848 genome assembly.</title>
        <authorList>
            <person name="Li X.Y."/>
            <person name="Fang X.M."/>
        </authorList>
    </citation>
    <scope>NUCLEOTIDE SEQUENCE [LARGE SCALE GENOMIC DNA]</scope>
    <source>
        <strain evidence="3 4">CPCC 100848</strain>
    </source>
</reference>
<keyword evidence="3" id="KW-0012">Acyltransferase</keyword>
<feature type="transmembrane region" description="Helical" evidence="1">
    <location>
        <begin position="159"/>
        <end position="179"/>
    </location>
</feature>
<organism evidence="3 4">
    <name type="scientific">Noviherbaspirillum album</name>
    <dbReference type="NCBI Taxonomy" id="3080276"/>
    <lineage>
        <taxon>Bacteria</taxon>
        <taxon>Pseudomonadati</taxon>
        <taxon>Pseudomonadota</taxon>
        <taxon>Betaproteobacteria</taxon>
        <taxon>Burkholderiales</taxon>
        <taxon>Oxalobacteraceae</taxon>
        <taxon>Noviherbaspirillum</taxon>
    </lineage>
</organism>
<evidence type="ECO:0000313" key="3">
    <source>
        <dbReference type="EMBL" id="MEC4719283.1"/>
    </source>
</evidence>
<keyword evidence="1" id="KW-0812">Transmembrane</keyword>
<keyword evidence="1" id="KW-1133">Transmembrane helix</keyword>
<dbReference type="InterPro" id="IPR050879">
    <property type="entry name" value="Acyltransferase_3"/>
</dbReference>
<sequence length="365" mass="41406">MPVIHALPAQSPPVRPERANNFDLLRLLLAVSVILSHSYIMFDGRDASDPLASLFRGITLGELAVDGFFLLSGYLIVQSWEKTPDLWSFMMKRIWRIYPGFIVAALFSAFVAGPLGSNAASYLSQLELFKLAKSMLFLKVPAVPPSFESLPFPTVNGSMWTIFFEFLCYLSVAVLGLTGAIRHRRYWLMATLLLVALGIAQKAWPFLPAQNFYFPALRLSTFFFIGACFYLFREYVPYPDRSPSRWLPLFAGGLLLLLGVSYKALPDVVLALGAGYLLFSLAFWQHPVLACYRKCPDMSYGVYLYGWPVQKLLLWYVPGMTPRMLFASSLACSLVLGLVSWYAIERPFLRLKTFNWRFIKPKLTY</sequence>
<proteinExistence type="predicted"/>
<dbReference type="EC" id="2.3.-.-" evidence="3"/>
<feature type="transmembrane region" description="Helical" evidence="1">
    <location>
        <begin position="300"/>
        <end position="318"/>
    </location>
</feature>
<feature type="transmembrane region" description="Helical" evidence="1">
    <location>
        <begin position="212"/>
        <end position="232"/>
    </location>
</feature>
<dbReference type="PANTHER" id="PTHR23028">
    <property type="entry name" value="ACETYLTRANSFERASE"/>
    <property type="match status" value="1"/>
</dbReference>
<keyword evidence="3" id="KW-0808">Transferase</keyword>
<keyword evidence="4" id="KW-1185">Reference proteome</keyword>
<gene>
    <name evidence="3" type="ORF">RY831_08995</name>
</gene>
<feature type="transmembrane region" description="Helical" evidence="1">
    <location>
        <begin position="268"/>
        <end position="288"/>
    </location>
</feature>
<feature type="domain" description="Acyltransferase 3" evidence="2">
    <location>
        <begin position="21"/>
        <end position="339"/>
    </location>
</feature>
<dbReference type="Pfam" id="PF01757">
    <property type="entry name" value="Acyl_transf_3"/>
    <property type="match status" value="1"/>
</dbReference>
<evidence type="ECO:0000256" key="1">
    <source>
        <dbReference type="SAM" id="Phobius"/>
    </source>
</evidence>
<evidence type="ECO:0000259" key="2">
    <source>
        <dbReference type="Pfam" id="PF01757"/>
    </source>
</evidence>
<feature type="transmembrane region" description="Helical" evidence="1">
    <location>
        <begin position="24"/>
        <end position="42"/>
    </location>
</feature>
<dbReference type="Proteomes" id="UP001352263">
    <property type="component" value="Unassembled WGS sequence"/>
</dbReference>
<dbReference type="GO" id="GO:0016746">
    <property type="term" value="F:acyltransferase activity"/>
    <property type="evidence" value="ECO:0007669"/>
    <property type="project" value="UniProtKB-KW"/>
</dbReference>
<dbReference type="InterPro" id="IPR002656">
    <property type="entry name" value="Acyl_transf_3_dom"/>
</dbReference>
<dbReference type="EMBL" id="JAWIIV010000006">
    <property type="protein sequence ID" value="MEC4719283.1"/>
    <property type="molecule type" value="Genomic_DNA"/>
</dbReference>